<keyword evidence="1" id="KW-1133">Transmembrane helix</keyword>
<evidence type="ECO:0000313" key="3">
    <source>
        <dbReference type="EMBL" id="MCQ8105542.1"/>
    </source>
</evidence>
<feature type="transmembrane region" description="Helical" evidence="1">
    <location>
        <begin position="140"/>
        <end position="158"/>
    </location>
</feature>
<feature type="domain" description="Tyrosine specific protein phosphatases" evidence="2">
    <location>
        <begin position="353"/>
        <end position="428"/>
    </location>
</feature>
<proteinExistence type="predicted"/>
<evidence type="ECO:0000313" key="4">
    <source>
        <dbReference type="Proteomes" id="UP001524499"/>
    </source>
</evidence>
<feature type="transmembrane region" description="Helical" evidence="1">
    <location>
        <begin position="189"/>
        <end position="207"/>
    </location>
</feature>
<keyword evidence="1" id="KW-0812">Transmembrane</keyword>
<keyword evidence="1" id="KW-0472">Membrane</keyword>
<dbReference type="Pfam" id="PF00782">
    <property type="entry name" value="DSPc"/>
    <property type="match status" value="1"/>
</dbReference>
<evidence type="ECO:0000259" key="2">
    <source>
        <dbReference type="PROSITE" id="PS50056"/>
    </source>
</evidence>
<feature type="transmembrane region" description="Helical" evidence="1">
    <location>
        <begin position="165"/>
        <end position="183"/>
    </location>
</feature>
<dbReference type="InterPro" id="IPR029021">
    <property type="entry name" value="Prot-tyrosine_phosphatase-like"/>
</dbReference>
<dbReference type="RefSeq" id="WP_256603552.1">
    <property type="nucleotide sequence ID" value="NZ_JANIBJ010000032.1"/>
</dbReference>
<evidence type="ECO:0000256" key="1">
    <source>
        <dbReference type="SAM" id="Phobius"/>
    </source>
</evidence>
<name>A0ABT1TKD1_9GAMM</name>
<sequence length="441" mass="49043">MPENTAESVASRRPWRRGLLWLGFLGPFFFASYGLSNWLAARRDDVGSIVFNWEYQIPFLPWSILPYWSIDLFYGLSFVVAGNRQELDAHAKRLLFAQLVSCICFIAFPLKFSFDRPQTSGIPGWLFDVLLGFDKPFNQAPSLHISLLVILWTFYARYLSGIRLWLLRAIAIAIGLSVLTTYQHHFIDIPTGALVGCIAVMLFPLTPQTGLKQRDPARFRIGLYYFAGSLALAATAWTLAGAWLWLMWPGCALAAMAGIYWLGNAALFRNIGGHMDDAVKVLLAPYLIGAWLNSRLWTYRNPAPSEITPDLWLSRCPSSADIRQFKLQALVSCCPEIAIDAGKAPIYSIAMLDLLAPEIQQIEQGVAAIDAAGRHGKTLLFCALGYSRSATVAVAWLLAHGLADSIDSAVARLRGARPGLVVSPKHIRQLESWQAWRESAR</sequence>
<comment type="caution">
    <text evidence="3">The sequence shown here is derived from an EMBL/GenBank/DDBJ whole genome shotgun (WGS) entry which is preliminary data.</text>
</comment>
<dbReference type="InterPro" id="IPR020422">
    <property type="entry name" value="TYR_PHOSPHATASE_DUAL_dom"/>
</dbReference>
<feature type="transmembrane region" description="Helical" evidence="1">
    <location>
        <begin position="94"/>
        <end position="114"/>
    </location>
</feature>
<dbReference type="Proteomes" id="UP001524499">
    <property type="component" value="Unassembled WGS sequence"/>
</dbReference>
<dbReference type="InterPro" id="IPR000340">
    <property type="entry name" value="Dual-sp_phosphatase_cat-dom"/>
</dbReference>
<dbReference type="InterPro" id="IPR000387">
    <property type="entry name" value="Tyr_Pase_dom"/>
</dbReference>
<dbReference type="PANTHER" id="PTHR47216">
    <property type="match status" value="1"/>
</dbReference>
<dbReference type="EMBL" id="JANIBJ010000032">
    <property type="protein sequence ID" value="MCQ8105542.1"/>
    <property type="molecule type" value="Genomic_DNA"/>
</dbReference>
<dbReference type="SMART" id="SM00195">
    <property type="entry name" value="DSPc"/>
    <property type="match status" value="1"/>
</dbReference>
<reference evidence="3 4" key="1">
    <citation type="submission" date="2022-07" db="EMBL/GenBank/DDBJ databases">
        <title>Methylomonas rivi sp. nov., Methylomonas rosea sp. nov., Methylomonas aureus sp. nov. and Methylomonas subterranea sp. nov., four novel methanotrophs isolated from a freshwater creek and the deep terrestrial subsurface.</title>
        <authorList>
            <person name="Abin C."/>
            <person name="Sankaranarayanan K."/>
            <person name="Garner C."/>
            <person name="Sindelar R."/>
            <person name="Kotary K."/>
            <person name="Garner R."/>
            <person name="Barclay S."/>
            <person name="Lawson P."/>
            <person name="Krumholz L."/>
        </authorList>
    </citation>
    <scope>NUCLEOTIDE SEQUENCE [LARGE SCALE GENOMIC DNA]</scope>
    <source>
        <strain evidence="3 4">SURF-2</strain>
    </source>
</reference>
<keyword evidence="4" id="KW-1185">Reference proteome</keyword>
<feature type="transmembrane region" description="Helical" evidence="1">
    <location>
        <begin position="59"/>
        <end position="82"/>
    </location>
</feature>
<feature type="transmembrane region" description="Helical" evidence="1">
    <location>
        <begin position="19"/>
        <end position="39"/>
    </location>
</feature>
<organism evidence="3 4">
    <name type="scientific">Methylomonas subterranea</name>
    <dbReference type="NCBI Taxonomy" id="2952225"/>
    <lineage>
        <taxon>Bacteria</taxon>
        <taxon>Pseudomonadati</taxon>
        <taxon>Pseudomonadota</taxon>
        <taxon>Gammaproteobacteria</taxon>
        <taxon>Methylococcales</taxon>
        <taxon>Methylococcaceae</taxon>
        <taxon>Methylomonas</taxon>
    </lineage>
</organism>
<dbReference type="PANTHER" id="PTHR47216:SF4">
    <property type="entry name" value="OS01G0859400 PROTEIN"/>
    <property type="match status" value="1"/>
</dbReference>
<dbReference type="PROSITE" id="PS50056">
    <property type="entry name" value="TYR_PHOSPHATASE_2"/>
    <property type="match status" value="1"/>
</dbReference>
<accession>A0ABT1TKD1</accession>
<protein>
    <submittedName>
        <fullName evidence="3">Phosphatase PAP2/dual specificity phosphatase family protein</fullName>
    </submittedName>
</protein>
<dbReference type="SUPFAM" id="SSF52799">
    <property type="entry name" value="(Phosphotyrosine protein) phosphatases II"/>
    <property type="match status" value="1"/>
</dbReference>
<feature type="transmembrane region" description="Helical" evidence="1">
    <location>
        <begin position="219"/>
        <end position="237"/>
    </location>
</feature>
<feature type="transmembrane region" description="Helical" evidence="1">
    <location>
        <begin position="243"/>
        <end position="262"/>
    </location>
</feature>
<dbReference type="Gene3D" id="3.90.190.10">
    <property type="entry name" value="Protein tyrosine phosphatase superfamily"/>
    <property type="match status" value="1"/>
</dbReference>
<dbReference type="CDD" id="cd03386">
    <property type="entry name" value="PAP2_Aur1_like"/>
    <property type="match status" value="1"/>
</dbReference>
<gene>
    <name evidence="3" type="ORF">NP590_15630</name>
</gene>